<feature type="region of interest" description="Disordered" evidence="1">
    <location>
        <begin position="29"/>
        <end position="75"/>
    </location>
</feature>
<keyword evidence="4" id="KW-1185">Reference proteome</keyword>
<name>A0AAV4V6M2_9ARAC</name>
<evidence type="ECO:0000313" key="3">
    <source>
        <dbReference type="EMBL" id="GIY65778.1"/>
    </source>
</evidence>
<comment type="caution">
    <text evidence="2">The sequence shown here is derived from an EMBL/GenBank/DDBJ whole genome shotgun (WGS) entry which is preliminary data.</text>
</comment>
<sequence length="127" mass="14181">MRTFQTPEVGRETNSLISLRRKDNAFHSRFPAPKTILCRHTPPHRPGGNKRQPQGGRKTPKSTAGAEKSLASPSHSFVCSSQEVFRKELKEKSPFSAALGFITRPASFQSFRFRKGKRKGVGVEESL</sequence>
<proteinExistence type="predicted"/>
<reference evidence="2 4" key="1">
    <citation type="submission" date="2021-06" db="EMBL/GenBank/DDBJ databases">
        <title>Caerostris darwini draft genome.</title>
        <authorList>
            <person name="Kono N."/>
            <person name="Arakawa K."/>
        </authorList>
    </citation>
    <scope>NUCLEOTIDE SEQUENCE [LARGE SCALE GENOMIC DNA]</scope>
</reference>
<dbReference type="EMBL" id="BPLQ01012467">
    <property type="protein sequence ID" value="GIY65757.1"/>
    <property type="molecule type" value="Genomic_DNA"/>
</dbReference>
<gene>
    <name evidence="2" type="ORF">CDAR_188401</name>
    <name evidence="3" type="ORF">CDAR_188531</name>
</gene>
<dbReference type="AlphaFoldDB" id="A0AAV4V6M2"/>
<evidence type="ECO:0000313" key="4">
    <source>
        <dbReference type="Proteomes" id="UP001054837"/>
    </source>
</evidence>
<dbReference type="EMBL" id="BPLQ01012467">
    <property type="protein sequence ID" value="GIY65778.1"/>
    <property type="molecule type" value="Genomic_DNA"/>
</dbReference>
<dbReference type="Proteomes" id="UP001054837">
    <property type="component" value="Unassembled WGS sequence"/>
</dbReference>
<protein>
    <submittedName>
        <fullName evidence="2">Uncharacterized protein</fullName>
    </submittedName>
</protein>
<accession>A0AAV4V6M2</accession>
<evidence type="ECO:0000313" key="2">
    <source>
        <dbReference type="EMBL" id="GIY65757.1"/>
    </source>
</evidence>
<organism evidence="2 4">
    <name type="scientific">Caerostris darwini</name>
    <dbReference type="NCBI Taxonomy" id="1538125"/>
    <lineage>
        <taxon>Eukaryota</taxon>
        <taxon>Metazoa</taxon>
        <taxon>Ecdysozoa</taxon>
        <taxon>Arthropoda</taxon>
        <taxon>Chelicerata</taxon>
        <taxon>Arachnida</taxon>
        <taxon>Araneae</taxon>
        <taxon>Araneomorphae</taxon>
        <taxon>Entelegynae</taxon>
        <taxon>Araneoidea</taxon>
        <taxon>Araneidae</taxon>
        <taxon>Caerostris</taxon>
    </lineage>
</organism>
<evidence type="ECO:0000256" key="1">
    <source>
        <dbReference type="SAM" id="MobiDB-lite"/>
    </source>
</evidence>